<gene>
    <name evidence="3" type="ORF">MKK62_16530</name>
</gene>
<evidence type="ECO:0000256" key="1">
    <source>
        <dbReference type="ARBA" id="ARBA00022559"/>
    </source>
</evidence>
<sequence length="283" mass="29851">MTSIGQQLREQTVDTALGRIRLQVGGSGTPIVFWPSLLMTGDMWYGVADRLIADHQVVLVDPPGQGGSQPLTGLFGFDDCARCVADILDGVGLDKAHFVGNSWGGMIGATFAATYPGRVGGAVLMNCTAGRASLRQKIEFAILLQTAKWTGGIGPLLIRPVLKAFLGPTTMRERPDVVEHVSATVKSVNIASASWAVKSVVPRRPDQRELLSRIQTAVLVVGGVEDATFPPRDAIEMAHAIPGASVHVLDGVAHLAGLENPALVSALIEQFISRIDESGTAAT</sequence>
<dbReference type="PANTHER" id="PTHR43433:SF5">
    <property type="entry name" value="AB HYDROLASE-1 DOMAIN-CONTAINING PROTEIN"/>
    <property type="match status" value="1"/>
</dbReference>
<dbReference type="RefSeq" id="WP_240258525.1">
    <property type="nucleotide sequence ID" value="NZ_CP092488.2"/>
</dbReference>
<dbReference type="Proteomes" id="UP001055336">
    <property type="component" value="Chromosome"/>
</dbReference>
<dbReference type="Gene3D" id="3.40.50.1820">
    <property type="entry name" value="alpha/beta hydrolase"/>
    <property type="match status" value="1"/>
</dbReference>
<evidence type="ECO:0000313" key="3">
    <source>
        <dbReference type="EMBL" id="UMB68063.1"/>
    </source>
</evidence>
<dbReference type="InterPro" id="IPR000639">
    <property type="entry name" value="Epox_hydrolase-like"/>
</dbReference>
<dbReference type="SUPFAM" id="SSF53474">
    <property type="entry name" value="alpha/beta-Hydrolases"/>
    <property type="match status" value="1"/>
</dbReference>
<evidence type="ECO:0000259" key="2">
    <source>
        <dbReference type="Pfam" id="PF00561"/>
    </source>
</evidence>
<dbReference type="GO" id="GO:0016787">
    <property type="term" value="F:hydrolase activity"/>
    <property type="evidence" value="ECO:0007669"/>
    <property type="project" value="UniProtKB-KW"/>
</dbReference>
<dbReference type="EMBL" id="CP092488">
    <property type="protein sequence ID" value="UMB68063.1"/>
    <property type="molecule type" value="Genomic_DNA"/>
</dbReference>
<feature type="domain" description="AB hydrolase-1" evidence="2">
    <location>
        <begin position="30"/>
        <end position="261"/>
    </location>
</feature>
<evidence type="ECO:0000313" key="4">
    <source>
        <dbReference type="Proteomes" id="UP001055336"/>
    </source>
</evidence>
<name>A0ABY3VKU6_9MYCO</name>
<dbReference type="Pfam" id="PF00561">
    <property type="entry name" value="Abhydrolase_1"/>
    <property type="match status" value="1"/>
</dbReference>
<keyword evidence="4" id="KW-1185">Reference proteome</keyword>
<dbReference type="InterPro" id="IPR050471">
    <property type="entry name" value="AB_hydrolase"/>
</dbReference>
<keyword evidence="1" id="KW-0575">Peroxidase</keyword>
<dbReference type="PRINTS" id="PR00412">
    <property type="entry name" value="EPOXHYDRLASE"/>
</dbReference>
<dbReference type="InterPro" id="IPR029058">
    <property type="entry name" value="AB_hydrolase_fold"/>
</dbReference>
<organism evidence="3 4">
    <name type="scientific">Mycobacterium paraterrae</name>
    <dbReference type="NCBI Taxonomy" id="577492"/>
    <lineage>
        <taxon>Bacteria</taxon>
        <taxon>Bacillati</taxon>
        <taxon>Actinomycetota</taxon>
        <taxon>Actinomycetes</taxon>
        <taxon>Mycobacteriales</taxon>
        <taxon>Mycobacteriaceae</taxon>
        <taxon>Mycobacterium</taxon>
    </lineage>
</organism>
<keyword evidence="3" id="KW-0378">Hydrolase</keyword>
<accession>A0ABY3VKU6</accession>
<dbReference type="InterPro" id="IPR000073">
    <property type="entry name" value="AB_hydrolase_1"/>
</dbReference>
<dbReference type="PANTHER" id="PTHR43433">
    <property type="entry name" value="HYDROLASE, ALPHA/BETA FOLD FAMILY PROTEIN"/>
    <property type="match status" value="1"/>
</dbReference>
<dbReference type="PRINTS" id="PR00111">
    <property type="entry name" value="ABHYDROLASE"/>
</dbReference>
<protein>
    <submittedName>
        <fullName evidence="3">Alpha/beta hydrolase</fullName>
    </submittedName>
</protein>
<reference evidence="3" key="1">
    <citation type="submission" date="2022-08" db="EMBL/GenBank/DDBJ databases">
        <title>Whole genome sequencing of non-tuberculosis mycobacteria type-strains.</title>
        <authorList>
            <person name="Igarashi Y."/>
            <person name="Osugi A."/>
            <person name="Mitarai S."/>
        </authorList>
    </citation>
    <scope>NUCLEOTIDE SEQUENCE</scope>
    <source>
        <strain evidence="3">DSM 45127</strain>
    </source>
</reference>
<keyword evidence="1" id="KW-0560">Oxidoreductase</keyword>
<proteinExistence type="predicted"/>